<dbReference type="Pfam" id="PF21762">
    <property type="entry name" value="DEDDh_C"/>
    <property type="match status" value="2"/>
</dbReference>
<sequence length="288" mass="32643">MAPSPNPRTPYTIPNKEGFPHLALSTIGAIPPTHPCIPAWNPFAYNTTPYRNIILIGQDADAEYRYLGANPYFNPYSFAPVGAVLDCQRLYDMLYPGAQQIGILNLIIYCFPDVVVEEQCLHNAGNDAVWELRCCMVLLRELAGMYAPGMEGKRFPKVWDAVFVCVDVEAMNGDVGKITEVGVAWLDSRDIGSVYDESYVEKIRARHVIVKGEVPKKVNGRRNWKPKGKSQFGPSREIWPYQFQRNLDQLFFVRGAREWIAPGGLRPEDGGKCKEVYKKEVVRRPRPY</sequence>
<evidence type="ECO:0000313" key="2">
    <source>
        <dbReference type="EMBL" id="CAF9927368.1"/>
    </source>
</evidence>
<organism evidence="2 3">
    <name type="scientific">Heterodermia speciosa</name>
    <dbReference type="NCBI Taxonomy" id="116794"/>
    <lineage>
        <taxon>Eukaryota</taxon>
        <taxon>Fungi</taxon>
        <taxon>Dikarya</taxon>
        <taxon>Ascomycota</taxon>
        <taxon>Pezizomycotina</taxon>
        <taxon>Lecanoromycetes</taxon>
        <taxon>OSLEUM clade</taxon>
        <taxon>Lecanoromycetidae</taxon>
        <taxon>Caliciales</taxon>
        <taxon>Physciaceae</taxon>
        <taxon>Heterodermia</taxon>
    </lineage>
</organism>
<dbReference type="AlphaFoldDB" id="A0A8H3IQ65"/>
<dbReference type="EMBL" id="CAJPDS010000044">
    <property type="protein sequence ID" value="CAF9927368.1"/>
    <property type="molecule type" value="Genomic_DNA"/>
</dbReference>
<dbReference type="OrthoDB" id="5953249at2759"/>
<comment type="caution">
    <text evidence="2">The sequence shown here is derived from an EMBL/GenBank/DDBJ whole genome shotgun (WGS) entry which is preliminary data.</text>
</comment>
<name>A0A8H3IQ65_9LECA</name>
<feature type="domain" description="Gfd2/YDR514C-like C-terminal" evidence="1">
    <location>
        <begin position="47"/>
        <end position="136"/>
    </location>
</feature>
<evidence type="ECO:0000259" key="1">
    <source>
        <dbReference type="Pfam" id="PF21762"/>
    </source>
</evidence>
<evidence type="ECO:0000313" key="3">
    <source>
        <dbReference type="Proteomes" id="UP000664521"/>
    </source>
</evidence>
<reference evidence="2" key="1">
    <citation type="submission" date="2021-03" db="EMBL/GenBank/DDBJ databases">
        <authorList>
            <person name="Tagirdzhanova G."/>
        </authorList>
    </citation>
    <scope>NUCLEOTIDE SEQUENCE</scope>
</reference>
<dbReference type="Proteomes" id="UP000664521">
    <property type="component" value="Unassembled WGS sequence"/>
</dbReference>
<dbReference type="PANTHER" id="PTHR28083:SF1">
    <property type="entry name" value="GOOD FOR FULL DBP5 ACTIVITY PROTEIN 2"/>
    <property type="match status" value="1"/>
</dbReference>
<dbReference type="InterPro" id="IPR048519">
    <property type="entry name" value="Gfd2/YDR514C-like_C"/>
</dbReference>
<feature type="domain" description="Gfd2/YDR514C-like C-terminal" evidence="1">
    <location>
        <begin position="162"/>
        <end position="251"/>
    </location>
</feature>
<protein>
    <recommendedName>
        <fullName evidence="1">Gfd2/YDR514C-like C-terminal domain-containing protein</fullName>
    </recommendedName>
</protein>
<proteinExistence type="predicted"/>
<dbReference type="GO" id="GO:0005634">
    <property type="term" value="C:nucleus"/>
    <property type="evidence" value="ECO:0007669"/>
    <property type="project" value="TreeGrafter"/>
</dbReference>
<keyword evidence="3" id="KW-1185">Reference proteome</keyword>
<dbReference type="InterPro" id="IPR040151">
    <property type="entry name" value="Gfd2/YDR514C-like"/>
</dbReference>
<dbReference type="PANTHER" id="PTHR28083">
    <property type="entry name" value="GOOD FOR FULL DBP5 ACTIVITY PROTEIN 2"/>
    <property type="match status" value="1"/>
</dbReference>
<accession>A0A8H3IQ65</accession>
<gene>
    <name evidence="2" type="ORF">HETSPECPRED_006567</name>
</gene>